<dbReference type="PRINTS" id="PR00399">
    <property type="entry name" value="SYNAPTOTAGMN"/>
</dbReference>
<dbReference type="GeneID" id="20251176"/>
<keyword evidence="3" id="KW-0812">Transmembrane</keyword>
<dbReference type="GO" id="GO:0006906">
    <property type="term" value="P:vesicle fusion"/>
    <property type="evidence" value="ECO:0007669"/>
    <property type="project" value="TreeGrafter"/>
</dbReference>
<organism evidence="5 6">
    <name type="scientific">Lottia gigantea</name>
    <name type="common">Giant owl limpet</name>
    <dbReference type="NCBI Taxonomy" id="225164"/>
    <lineage>
        <taxon>Eukaryota</taxon>
        <taxon>Metazoa</taxon>
        <taxon>Spiralia</taxon>
        <taxon>Lophotrochozoa</taxon>
        <taxon>Mollusca</taxon>
        <taxon>Gastropoda</taxon>
        <taxon>Patellogastropoda</taxon>
        <taxon>Lottioidea</taxon>
        <taxon>Lottiidae</taxon>
        <taxon>Lottia</taxon>
    </lineage>
</organism>
<gene>
    <name evidence="5" type="primary">Syt7</name>
    <name evidence="5" type="ORF">LOTGIDRAFT_249362</name>
</gene>
<keyword evidence="1" id="KW-0677">Repeat</keyword>
<keyword evidence="6" id="KW-1185">Reference proteome</keyword>
<dbReference type="GO" id="GO:0030424">
    <property type="term" value="C:axon"/>
    <property type="evidence" value="ECO:0007669"/>
    <property type="project" value="TreeGrafter"/>
</dbReference>
<dbReference type="Pfam" id="PF00168">
    <property type="entry name" value="C2"/>
    <property type="match status" value="2"/>
</dbReference>
<dbReference type="GO" id="GO:0070382">
    <property type="term" value="C:exocytic vesicle"/>
    <property type="evidence" value="ECO:0007669"/>
    <property type="project" value="TreeGrafter"/>
</dbReference>
<dbReference type="Proteomes" id="UP000030746">
    <property type="component" value="Unassembled WGS sequence"/>
</dbReference>
<dbReference type="SUPFAM" id="SSF49562">
    <property type="entry name" value="C2 domain (Calcium/lipid-binding domain, CaLB)"/>
    <property type="match status" value="2"/>
</dbReference>
<dbReference type="GO" id="GO:0098793">
    <property type="term" value="C:presynapse"/>
    <property type="evidence" value="ECO:0007669"/>
    <property type="project" value="GOC"/>
</dbReference>
<reference evidence="5 6" key="1">
    <citation type="journal article" date="2013" name="Nature">
        <title>Insights into bilaterian evolution from three spiralian genomes.</title>
        <authorList>
            <person name="Simakov O."/>
            <person name="Marletaz F."/>
            <person name="Cho S.J."/>
            <person name="Edsinger-Gonzales E."/>
            <person name="Havlak P."/>
            <person name="Hellsten U."/>
            <person name="Kuo D.H."/>
            <person name="Larsson T."/>
            <person name="Lv J."/>
            <person name="Arendt D."/>
            <person name="Savage R."/>
            <person name="Osoegawa K."/>
            <person name="de Jong P."/>
            <person name="Grimwood J."/>
            <person name="Chapman J.A."/>
            <person name="Shapiro H."/>
            <person name="Aerts A."/>
            <person name="Otillar R.P."/>
            <person name="Terry A.Y."/>
            <person name="Boore J.L."/>
            <person name="Grigoriev I.V."/>
            <person name="Lindberg D.R."/>
            <person name="Seaver E.C."/>
            <person name="Weisblat D.A."/>
            <person name="Putnam N.H."/>
            <person name="Rokhsar D.S."/>
        </authorList>
    </citation>
    <scope>NUCLEOTIDE SEQUENCE [LARGE SCALE GENOMIC DNA]</scope>
</reference>
<evidence type="ECO:0000259" key="4">
    <source>
        <dbReference type="PROSITE" id="PS50004"/>
    </source>
</evidence>
<dbReference type="EMBL" id="KB203566">
    <property type="protein sequence ID" value="ESO84283.1"/>
    <property type="molecule type" value="Genomic_DNA"/>
</dbReference>
<dbReference type="PRINTS" id="PR00360">
    <property type="entry name" value="C2DOMAIN"/>
</dbReference>
<dbReference type="RefSeq" id="XP_009065399.1">
    <property type="nucleotide sequence ID" value="XM_009067151.1"/>
</dbReference>
<dbReference type="OrthoDB" id="270970at2759"/>
<proteinExistence type="predicted"/>
<accession>V3Z164</accession>
<evidence type="ECO:0000256" key="3">
    <source>
        <dbReference type="SAM" id="Phobius"/>
    </source>
</evidence>
<sequence length="446" mass="50374">MEDTTQIALVAICSLGAVMGLVMGSVVCSWCFGKKKNEDDSEEEALARKIKGGSSLDEESNDPRLKFDNTSGRGPGSPAITRKTIKFERPERKMVTEQVQPNATNQTALNQQLGLQKESYNTMGMTRGLSLSSQSRSASEEEESSSVWKNVKSIATLLMDEPPPEPTTGPIVDGVDFKLGKIQFGLSYDFQSLTLSLRILRATGLPAKDVTGTSDPYVKIVLLPDKKHKLLTKVKKRNLNPHWNECFLFEGWPHNKLLEKTLYLQVIDYDRFSRDDPIGETYVPLNEIDLSQSPTFWKYLQPCKDSRGKLGELLLSLCYQPNIGRLSVIVMKAKELKAKDITGTSDPYVKIWLSFGNTRVEKKKTTIKKRTLNPVFNESFIFDIPWEKLREASLEVTVMDFDKVGRNELIGKIILGGRSGPMETRHWNDMVQKPRQQVAQWHLLKD</sequence>
<dbReference type="PANTHER" id="PTHR10024:SF344">
    <property type="entry name" value="SYNAPTOTAGMIN-7"/>
    <property type="match status" value="1"/>
</dbReference>
<dbReference type="PANTHER" id="PTHR10024">
    <property type="entry name" value="SYNAPTOTAGMIN"/>
    <property type="match status" value="1"/>
</dbReference>
<feature type="domain" description="C2" evidence="4">
    <location>
        <begin position="178"/>
        <end position="298"/>
    </location>
</feature>
<dbReference type="GO" id="GO:0000149">
    <property type="term" value="F:SNARE binding"/>
    <property type="evidence" value="ECO:0007669"/>
    <property type="project" value="TreeGrafter"/>
</dbReference>
<dbReference type="InterPro" id="IPR037732">
    <property type="entry name" value="C2A_Synaptotagmin-7"/>
</dbReference>
<dbReference type="InterPro" id="IPR035892">
    <property type="entry name" value="C2_domain_sf"/>
</dbReference>
<dbReference type="FunFam" id="2.60.40.150:FF:000140">
    <property type="entry name" value="synaptotagmin-7 isoform X1"/>
    <property type="match status" value="1"/>
</dbReference>
<dbReference type="GO" id="GO:0001786">
    <property type="term" value="F:phosphatidylserine binding"/>
    <property type="evidence" value="ECO:0007669"/>
    <property type="project" value="TreeGrafter"/>
</dbReference>
<dbReference type="SMART" id="SM00239">
    <property type="entry name" value="C2"/>
    <property type="match status" value="2"/>
</dbReference>
<dbReference type="KEGG" id="lgi:LOTGIDRAFT_249362"/>
<feature type="region of interest" description="Disordered" evidence="2">
    <location>
        <begin position="40"/>
        <end position="80"/>
    </location>
</feature>
<evidence type="ECO:0000256" key="1">
    <source>
        <dbReference type="ARBA" id="ARBA00022737"/>
    </source>
</evidence>
<feature type="domain" description="C2" evidence="4">
    <location>
        <begin position="309"/>
        <end position="442"/>
    </location>
</feature>
<name>V3Z164_LOTGI</name>
<feature type="transmembrane region" description="Helical" evidence="3">
    <location>
        <begin position="6"/>
        <end position="32"/>
    </location>
</feature>
<dbReference type="GO" id="GO:0048791">
    <property type="term" value="P:calcium ion-regulated exocytosis of neurotransmitter"/>
    <property type="evidence" value="ECO:0007669"/>
    <property type="project" value="TreeGrafter"/>
</dbReference>
<dbReference type="CDD" id="cd08386">
    <property type="entry name" value="C2A_Synaptotagmin-7"/>
    <property type="match status" value="1"/>
</dbReference>
<keyword evidence="3" id="KW-1133">Transmembrane helix</keyword>
<keyword evidence="3" id="KW-0472">Membrane</keyword>
<dbReference type="GO" id="GO:0005886">
    <property type="term" value="C:plasma membrane"/>
    <property type="evidence" value="ECO:0007669"/>
    <property type="project" value="TreeGrafter"/>
</dbReference>
<dbReference type="CTD" id="9066"/>
<dbReference type="Gene3D" id="2.60.40.150">
    <property type="entry name" value="C2 domain"/>
    <property type="match status" value="2"/>
</dbReference>
<dbReference type="GO" id="GO:0030276">
    <property type="term" value="F:clathrin binding"/>
    <property type="evidence" value="ECO:0007669"/>
    <property type="project" value="TreeGrafter"/>
</dbReference>
<dbReference type="AlphaFoldDB" id="V3Z164"/>
<dbReference type="FunFam" id="2.60.40.150:FF:000028">
    <property type="entry name" value="Synaptotagmin 7"/>
    <property type="match status" value="1"/>
</dbReference>
<protein>
    <submittedName>
        <fullName evidence="5">Synaptotagmin 7</fullName>
    </submittedName>
</protein>
<dbReference type="GO" id="GO:0005509">
    <property type="term" value="F:calcium ion binding"/>
    <property type="evidence" value="ECO:0007669"/>
    <property type="project" value="TreeGrafter"/>
</dbReference>
<dbReference type="PROSITE" id="PS50004">
    <property type="entry name" value="C2"/>
    <property type="match status" value="2"/>
</dbReference>
<dbReference type="InterPro" id="IPR000008">
    <property type="entry name" value="C2_dom"/>
</dbReference>
<evidence type="ECO:0000256" key="2">
    <source>
        <dbReference type="SAM" id="MobiDB-lite"/>
    </source>
</evidence>
<evidence type="ECO:0000313" key="5">
    <source>
        <dbReference type="EMBL" id="ESO84283.1"/>
    </source>
</evidence>
<evidence type="ECO:0000313" key="6">
    <source>
        <dbReference type="Proteomes" id="UP000030746"/>
    </source>
</evidence>
<dbReference type="STRING" id="225164.V3Z164"/>
<dbReference type="GO" id="GO:0005544">
    <property type="term" value="F:calcium-dependent phospholipid binding"/>
    <property type="evidence" value="ECO:0007669"/>
    <property type="project" value="InterPro"/>
</dbReference>
<dbReference type="InterPro" id="IPR001565">
    <property type="entry name" value="Synaptotagmin"/>
</dbReference>